<organism evidence="1 2">
    <name type="scientific">Deinococcus carri</name>
    <dbReference type="NCBI Taxonomy" id="1211323"/>
    <lineage>
        <taxon>Bacteria</taxon>
        <taxon>Thermotogati</taxon>
        <taxon>Deinococcota</taxon>
        <taxon>Deinococci</taxon>
        <taxon>Deinococcales</taxon>
        <taxon>Deinococcaceae</taxon>
        <taxon>Deinococcus</taxon>
    </lineage>
</organism>
<keyword evidence="2" id="KW-1185">Reference proteome</keyword>
<evidence type="ECO:0000313" key="2">
    <source>
        <dbReference type="Proteomes" id="UP001401887"/>
    </source>
</evidence>
<sequence length="37" mass="4157">MQMAESRWQMVKGAEAKAFMAFCLLPSAICARPKEQP</sequence>
<dbReference type="EMBL" id="BAABRP010000001">
    <property type="protein sequence ID" value="GAA5511810.1"/>
    <property type="molecule type" value="Genomic_DNA"/>
</dbReference>
<comment type="caution">
    <text evidence="1">The sequence shown here is derived from an EMBL/GenBank/DDBJ whole genome shotgun (WGS) entry which is preliminary data.</text>
</comment>
<protein>
    <submittedName>
        <fullName evidence="1">Uncharacterized protein</fullName>
    </submittedName>
</protein>
<name>A0ABP9W4W5_9DEIO</name>
<accession>A0ABP9W4W5</accession>
<reference evidence="1 2" key="1">
    <citation type="submission" date="2024-02" db="EMBL/GenBank/DDBJ databases">
        <title>Deinococcus carri NBRC 110142.</title>
        <authorList>
            <person name="Ichikawa N."/>
            <person name="Katano-Makiyama Y."/>
            <person name="Hidaka K."/>
        </authorList>
    </citation>
    <scope>NUCLEOTIDE SEQUENCE [LARGE SCALE GENOMIC DNA]</scope>
    <source>
        <strain evidence="1 2">NBRC 110142</strain>
    </source>
</reference>
<dbReference type="Proteomes" id="UP001401887">
    <property type="component" value="Unassembled WGS sequence"/>
</dbReference>
<proteinExistence type="predicted"/>
<evidence type="ECO:0000313" key="1">
    <source>
        <dbReference type="EMBL" id="GAA5511810.1"/>
    </source>
</evidence>
<gene>
    <name evidence="1" type="ORF">Dcar01_00523</name>
</gene>